<proteinExistence type="inferred from homology"/>
<dbReference type="Pfam" id="PF17851">
    <property type="entry name" value="GH43_C2"/>
    <property type="match status" value="2"/>
</dbReference>
<dbReference type="SUPFAM" id="SSF75005">
    <property type="entry name" value="Arabinanase/levansucrase/invertase"/>
    <property type="match status" value="1"/>
</dbReference>
<dbReference type="GO" id="GO:0004553">
    <property type="term" value="F:hydrolase activity, hydrolyzing O-glycosyl compounds"/>
    <property type="evidence" value="ECO:0007669"/>
    <property type="project" value="InterPro"/>
</dbReference>
<dbReference type="InterPro" id="IPR006710">
    <property type="entry name" value="Glyco_hydro_43"/>
</dbReference>
<evidence type="ECO:0000256" key="2">
    <source>
        <dbReference type="ARBA" id="ARBA00022801"/>
    </source>
</evidence>
<name>A0A6A6GBB2_9PEZI</name>
<evidence type="ECO:0000256" key="1">
    <source>
        <dbReference type="ARBA" id="ARBA00009865"/>
    </source>
</evidence>
<dbReference type="Gene3D" id="2.60.120.200">
    <property type="match status" value="1"/>
</dbReference>
<accession>A0A6A6GBB2</accession>
<comment type="similarity">
    <text evidence="1 4">Belongs to the glycosyl hydrolase 43 family.</text>
</comment>
<dbReference type="Gene3D" id="2.115.10.20">
    <property type="entry name" value="Glycosyl hydrolase domain, family 43"/>
    <property type="match status" value="1"/>
</dbReference>
<dbReference type="AlphaFoldDB" id="A0A6A6GBB2"/>
<evidence type="ECO:0000313" key="6">
    <source>
        <dbReference type="EMBL" id="KAF2223026.1"/>
    </source>
</evidence>
<dbReference type="PANTHER" id="PTHR42812:SF17">
    <property type="entry name" value="BETA-XYLOSIDASE C-TERMINAL CONCANAVALIN A-LIKE DOMAIN-CONTAINING PROTEIN-RELATED"/>
    <property type="match status" value="1"/>
</dbReference>
<evidence type="ECO:0000256" key="3">
    <source>
        <dbReference type="ARBA" id="ARBA00023295"/>
    </source>
</evidence>
<dbReference type="PANTHER" id="PTHR42812">
    <property type="entry name" value="BETA-XYLOSIDASE"/>
    <property type="match status" value="1"/>
</dbReference>
<evidence type="ECO:0000313" key="7">
    <source>
        <dbReference type="Proteomes" id="UP000799538"/>
    </source>
</evidence>
<feature type="domain" description="Beta-xylosidase C-terminal Concanavalin A-like" evidence="5">
    <location>
        <begin position="333"/>
        <end position="390"/>
    </location>
</feature>
<keyword evidence="2 4" id="KW-0378">Hydrolase</keyword>
<dbReference type="Pfam" id="PF04616">
    <property type="entry name" value="Glyco_hydro_43"/>
    <property type="match status" value="1"/>
</dbReference>
<dbReference type="Proteomes" id="UP000799538">
    <property type="component" value="Unassembled WGS sequence"/>
</dbReference>
<organism evidence="6 7">
    <name type="scientific">Elsinoe ampelina</name>
    <dbReference type="NCBI Taxonomy" id="302913"/>
    <lineage>
        <taxon>Eukaryota</taxon>
        <taxon>Fungi</taxon>
        <taxon>Dikarya</taxon>
        <taxon>Ascomycota</taxon>
        <taxon>Pezizomycotina</taxon>
        <taxon>Dothideomycetes</taxon>
        <taxon>Dothideomycetidae</taxon>
        <taxon>Myriangiales</taxon>
        <taxon>Elsinoaceae</taxon>
        <taxon>Elsinoe</taxon>
    </lineage>
</organism>
<sequence length="484" mass="53268">MRLPYTAVFSVAAVAAASSNSSNSTYINPVLPGWHSDPSCTYVADHMKLFCTVSTFSTFPSIPIYYSEDFLNWNLASNALTRLSQAPLLSYTTFQSQNDGLCAPAIRYRNGTFYVITSYVSIQPTFTARGLLFKSTDPFDEDSWGDPLRFEVGHIDPGLYWDDDGTAYVSYAGLSQQTLDLETGLRVGQYRIWNGSGGRLPEGPHIYKKDGYSCLLAGEGYAGNPILTNKNITEYFQTVGHADFFQDVNGKWWGACLAIKSSPEWVNYPMGREFVLFPVTWSEGEWPILEPERGRMIGWSLLSPAANSTFTVFPEDHPSSLQIIPSQSNLTGSLEVPSEIAFFGRRQTHTQFNLTLDLHFRPEAAGEEAGITLFLTQYQHIDLALIRSDTSKASTSGLPVRLSVQAVNETHYHLTAASVENASHVLDFGFAPATVLFGGTGSFTGTLLGMYAMINGGTGGMPAYFSWWRYTGEAQQIDNGGLIA</sequence>
<keyword evidence="3 4" id="KW-0326">Glycosidase</keyword>
<dbReference type="InterPro" id="IPR051795">
    <property type="entry name" value="Glycosyl_Hydrlase_43"/>
</dbReference>
<dbReference type="EMBL" id="ML992507">
    <property type="protein sequence ID" value="KAF2223026.1"/>
    <property type="molecule type" value="Genomic_DNA"/>
</dbReference>
<dbReference type="GO" id="GO:0005975">
    <property type="term" value="P:carbohydrate metabolic process"/>
    <property type="evidence" value="ECO:0007669"/>
    <property type="project" value="InterPro"/>
</dbReference>
<dbReference type="SUPFAM" id="SSF49899">
    <property type="entry name" value="Concanavalin A-like lectins/glucanases"/>
    <property type="match status" value="1"/>
</dbReference>
<protein>
    <submittedName>
        <fullName evidence="6">Glycosyl hydrolase</fullName>
    </submittedName>
</protein>
<reference evidence="7" key="1">
    <citation type="journal article" date="2020" name="Stud. Mycol.">
        <title>101 Dothideomycetes genomes: A test case for predicting lifestyles and emergence of pathogens.</title>
        <authorList>
            <person name="Haridas S."/>
            <person name="Albert R."/>
            <person name="Binder M."/>
            <person name="Bloem J."/>
            <person name="LaButti K."/>
            <person name="Salamov A."/>
            <person name="Andreopoulos B."/>
            <person name="Baker S."/>
            <person name="Barry K."/>
            <person name="Bills G."/>
            <person name="Bluhm B."/>
            <person name="Cannon C."/>
            <person name="Castanera R."/>
            <person name="Culley D."/>
            <person name="Daum C."/>
            <person name="Ezra D."/>
            <person name="Gonzalez J."/>
            <person name="Henrissat B."/>
            <person name="Kuo A."/>
            <person name="Liang C."/>
            <person name="Lipzen A."/>
            <person name="Lutzoni F."/>
            <person name="Magnuson J."/>
            <person name="Mondo S."/>
            <person name="Nolan M."/>
            <person name="Ohm R."/>
            <person name="Pangilinan J."/>
            <person name="Park H.-J."/>
            <person name="Ramirez L."/>
            <person name="Alfaro M."/>
            <person name="Sun H."/>
            <person name="Tritt A."/>
            <person name="Yoshinaga Y."/>
            <person name="Zwiers L.-H."/>
            <person name="Turgeon B."/>
            <person name="Goodwin S."/>
            <person name="Spatafora J."/>
            <person name="Crous P."/>
            <person name="Grigoriev I."/>
        </authorList>
    </citation>
    <scope>NUCLEOTIDE SEQUENCE [LARGE SCALE GENOMIC DNA]</scope>
    <source>
        <strain evidence="7">CECT 20119</strain>
    </source>
</reference>
<dbReference type="InterPro" id="IPR041542">
    <property type="entry name" value="GH43_C2"/>
</dbReference>
<keyword evidence="7" id="KW-1185">Reference proteome</keyword>
<evidence type="ECO:0000256" key="4">
    <source>
        <dbReference type="RuleBase" id="RU361187"/>
    </source>
</evidence>
<dbReference type="InterPro" id="IPR023296">
    <property type="entry name" value="Glyco_hydro_beta-prop_sf"/>
</dbReference>
<gene>
    <name evidence="6" type="ORF">BDZ85DRAFT_289680</name>
</gene>
<dbReference type="OrthoDB" id="408373at2759"/>
<feature type="domain" description="Beta-xylosidase C-terminal Concanavalin A-like" evidence="5">
    <location>
        <begin position="401"/>
        <end position="471"/>
    </location>
</feature>
<evidence type="ECO:0000259" key="5">
    <source>
        <dbReference type="Pfam" id="PF17851"/>
    </source>
</evidence>
<dbReference type="InterPro" id="IPR013320">
    <property type="entry name" value="ConA-like_dom_sf"/>
</dbReference>